<accession>A0A9P7LYE0</accession>
<dbReference type="GO" id="GO:0008239">
    <property type="term" value="F:dipeptidyl-peptidase activity"/>
    <property type="evidence" value="ECO:0007669"/>
    <property type="project" value="TreeGrafter"/>
</dbReference>
<dbReference type="OrthoDB" id="1735038at2759"/>
<keyword evidence="4" id="KW-0378">Hydrolase</keyword>
<proteinExistence type="inferred from homology"/>
<dbReference type="EMBL" id="SRPO01001095">
    <property type="protein sequence ID" value="KAG5925803.1"/>
    <property type="molecule type" value="Genomic_DNA"/>
</dbReference>
<name>A0A9P7LYE0_9HYPO</name>
<keyword evidence="3" id="KW-0732">Signal</keyword>
<keyword evidence="2" id="KW-0645">Protease</keyword>
<dbReference type="InterPro" id="IPR008758">
    <property type="entry name" value="Peptidase_S28"/>
</dbReference>
<dbReference type="AlphaFoldDB" id="A0A9P7LYE0"/>
<comment type="similarity">
    <text evidence="1">Belongs to the peptidase S28 family.</text>
</comment>
<reference evidence="6 7" key="1">
    <citation type="journal article" date="2020" name="bioRxiv">
        <title>Whole genome comparisons of ergot fungi reveals the divergence and evolution of species within the genus Claviceps are the result of varying mechanisms driving genome evolution and host range expansion.</title>
        <authorList>
            <person name="Wyka S.A."/>
            <person name="Mondo S.J."/>
            <person name="Liu M."/>
            <person name="Dettman J."/>
            <person name="Nalam V."/>
            <person name="Broders K.D."/>
        </authorList>
    </citation>
    <scope>NUCLEOTIDE SEQUENCE [LARGE SCALE GENOMIC DNA]</scope>
    <source>
        <strain evidence="6 7">CCC 1485</strain>
    </source>
</reference>
<dbReference type="GO" id="GO:0070008">
    <property type="term" value="F:serine-type exopeptidase activity"/>
    <property type="evidence" value="ECO:0007669"/>
    <property type="project" value="InterPro"/>
</dbReference>
<evidence type="ECO:0000256" key="3">
    <source>
        <dbReference type="ARBA" id="ARBA00022729"/>
    </source>
</evidence>
<keyword evidence="7" id="KW-1185">Reference proteome</keyword>
<dbReference type="SUPFAM" id="SSF53474">
    <property type="entry name" value="alpha/beta-Hydrolases"/>
    <property type="match status" value="1"/>
</dbReference>
<evidence type="ECO:0000256" key="5">
    <source>
        <dbReference type="ARBA" id="ARBA00023180"/>
    </source>
</evidence>
<dbReference type="GO" id="GO:0006508">
    <property type="term" value="P:proteolysis"/>
    <property type="evidence" value="ECO:0007669"/>
    <property type="project" value="UniProtKB-KW"/>
</dbReference>
<sequence>MLAVARAQGKIQNGTFQQLLDHKNPHLGTFSQRYWYNTEWWAGPGAPVILRGPDESDGWDGYVGNATQSFEFARTNKAAVLALEHRYYGESSPFQNLTTTNLQHLTLDNAIQDIVYFANNVVLPFDKKRTSSPDKAPWVLTGCSYAGALSAWVQRLAPGTFWAYHCSSAVVEAISDLWQYFEPIEAGMPKNCSSDLKTAIAHIDKVLASGDAKAGNDLKKRFGLEAIANNDFGEALHLALSGWQGLLFKSSWHDPFYDFCDYLENVFPEAKNNSKSHTQLPGPEGVGLHKALHGFARWSNEVLIPNSK</sequence>
<evidence type="ECO:0000256" key="2">
    <source>
        <dbReference type="ARBA" id="ARBA00022670"/>
    </source>
</evidence>
<dbReference type="Proteomes" id="UP000706124">
    <property type="component" value="Unassembled WGS sequence"/>
</dbReference>
<evidence type="ECO:0000256" key="4">
    <source>
        <dbReference type="ARBA" id="ARBA00022801"/>
    </source>
</evidence>
<organism evidence="6 7">
    <name type="scientific">Claviceps pazoutovae</name>
    <dbReference type="NCBI Taxonomy" id="1649127"/>
    <lineage>
        <taxon>Eukaryota</taxon>
        <taxon>Fungi</taxon>
        <taxon>Dikarya</taxon>
        <taxon>Ascomycota</taxon>
        <taxon>Pezizomycotina</taxon>
        <taxon>Sordariomycetes</taxon>
        <taxon>Hypocreomycetidae</taxon>
        <taxon>Hypocreales</taxon>
        <taxon>Clavicipitaceae</taxon>
        <taxon>Claviceps</taxon>
    </lineage>
</organism>
<evidence type="ECO:0000313" key="7">
    <source>
        <dbReference type="Proteomes" id="UP000706124"/>
    </source>
</evidence>
<gene>
    <name evidence="6" type="ORF">E4U60_000354</name>
</gene>
<dbReference type="InterPro" id="IPR029058">
    <property type="entry name" value="AB_hydrolase_fold"/>
</dbReference>
<protein>
    <submittedName>
        <fullName evidence="6">Uncharacterized protein</fullName>
    </submittedName>
</protein>
<dbReference type="PANTHER" id="PTHR11010:SF23">
    <property type="entry name" value="SERINE PEPTIDASE"/>
    <property type="match status" value="1"/>
</dbReference>
<dbReference type="Gene3D" id="3.40.50.1820">
    <property type="entry name" value="alpha/beta hydrolase"/>
    <property type="match status" value="1"/>
</dbReference>
<dbReference type="Pfam" id="PF05577">
    <property type="entry name" value="Peptidase_S28"/>
    <property type="match status" value="1"/>
</dbReference>
<evidence type="ECO:0000313" key="6">
    <source>
        <dbReference type="EMBL" id="KAG5925803.1"/>
    </source>
</evidence>
<evidence type="ECO:0000256" key="1">
    <source>
        <dbReference type="ARBA" id="ARBA00011079"/>
    </source>
</evidence>
<dbReference type="PANTHER" id="PTHR11010">
    <property type="entry name" value="PROTEASE S28 PRO-X CARBOXYPEPTIDASE-RELATED"/>
    <property type="match status" value="1"/>
</dbReference>
<keyword evidence="5" id="KW-0325">Glycoprotein</keyword>
<comment type="caution">
    <text evidence="6">The sequence shown here is derived from an EMBL/GenBank/DDBJ whole genome shotgun (WGS) entry which is preliminary data.</text>
</comment>